<dbReference type="SUPFAM" id="SSF111369">
    <property type="entry name" value="HlyD-like secretion proteins"/>
    <property type="match status" value="2"/>
</dbReference>
<dbReference type="PANTHER" id="PTHR32347">
    <property type="entry name" value="EFFLUX SYSTEM COMPONENT YKNX-RELATED"/>
    <property type="match status" value="1"/>
</dbReference>
<accession>A0ABM7ZHN8</accession>
<dbReference type="Gene3D" id="2.40.30.170">
    <property type="match status" value="1"/>
</dbReference>
<keyword evidence="10" id="KW-1185">Reference proteome</keyword>
<keyword evidence="2 3" id="KW-0175">Coiled coil</keyword>
<sequence>MCNFFIIAKYIIVVKGFIKIIIVIAVLGGAWFAWEQWKGNEPLQVDYQTEPLTRGDMMITIDATGVTEPDELVDVGAQVSGIIMEFGKDLNGKVVDYSSPVKAGQMLAEIDKLPVQLDVQRAEASKAQAQAGIARARADIQQAKAKHHQAKLDRERAEKLGPGDALSKSSYDQYIADEETARANVAVAEASLLEAEASLKQAEATLKKEMRNMEYTTISSPVDGVVIKRLVNIGQTVVSSMSASSLFYIATDLSKLKIWAAVNEADIGSIKKGQDVIFTVDAHSGRKFKGTVDKIRLDATMTSNVVTYIVDIDVPNPDKLLIPYLTANVQFIVQDIKNSLLASNAALRFRPDPELLTAEQKAAFEEMLPELAAPVQKGEEKKAVIWELRDNVLYPHLVTKGESNGMLTPVQGKTLREGMEIVSTAQVLNRSGNSGDGTSASAGGENPFAPKMPPRRKPSTGNTSQAGGPPPRP</sequence>
<dbReference type="Proteomes" id="UP001062263">
    <property type="component" value="Chromosome"/>
</dbReference>
<dbReference type="Pfam" id="PF25954">
    <property type="entry name" value="Beta-barrel_RND_2"/>
    <property type="match status" value="1"/>
</dbReference>
<feature type="coiled-coil region" evidence="3">
    <location>
        <begin position="119"/>
        <end position="160"/>
    </location>
</feature>
<protein>
    <submittedName>
        <fullName evidence="9">Hemolysin D</fullName>
    </submittedName>
</protein>
<evidence type="ECO:0000256" key="1">
    <source>
        <dbReference type="ARBA" id="ARBA00004196"/>
    </source>
</evidence>
<evidence type="ECO:0000313" key="9">
    <source>
        <dbReference type="EMBL" id="BDL44252.1"/>
    </source>
</evidence>
<name>A0ABM7ZHN8_9BACT</name>
<evidence type="ECO:0000256" key="3">
    <source>
        <dbReference type="SAM" id="Coils"/>
    </source>
</evidence>
<feature type="coiled-coil region" evidence="3">
    <location>
        <begin position="185"/>
        <end position="212"/>
    </location>
</feature>
<dbReference type="Pfam" id="PF25917">
    <property type="entry name" value="BSH_RND"/>
    <property type="match status" value="1"/>
</dbReference>
<feature type="transmembrane region" description="Helical" evidence="5">
    <location>
        <begin position="12"/>
        <end position="34"/>
    </location>
</feature>
<dbReference type="EMBL" id="AP025943">
    <property type="protein sequence ID" value="BDL44252.1"/>
    <property type="molecule type" value="Genomic_DNA"/>
</dbReference>
<feature type="domain" description="Multidrug resistance protein MdtA-like alpha-helical hairpin" evidence="6">
    <location>
        <begin position="134"/>
        <end position="206"/>
    </location>
</feature>
<dbReference type="Gene3D" id="2.40.50.100">
    <property type="match status" value="1"/>
</dbReference>
<feature type="region of interest" description="Disordered" evidence="4">
    <location>
        <begin position="428"/>
        <end position="473"/>
    </location>
</feature>
<proteinExistence type="predicted"/>
<evidence type="ECO:0000313" key="10">
    <source>
        <dbReference type="Proteomes" id="UP001062263"/>
    </source>
</evidence>
<evidence type="ECO:0000259" key="7">
    <source>
        <dbReference type="Pfam" id="PF25917"/>
    </source>
</evidence>
<feature type="domain" description="Multidrug resistance protein MdtA-like barrel-sandwich hybrid" evidence="7">
    <location>
        <begin position="72"/>
        <end position="243"/>
    </location>
</feature>
<dbReference type="Gene3D" id="1.10.287.470">
    <property type="entry name" value="Helix hairpin bin"/>
    <property type="match status" value="1"/>
</dbReference>
<dbReference type="InterPro" id="IPR058624">
    <property type="entry name" value="MdtA-like_HH"/>
</dbReference>
<dbReference type="InterPro" id="IPR058625">
    <property type="entry name" value="MdtA-like_BSH"/>
</dbReference>
<keyword evidence="5" id="KW-1133">Transmembrane helix</keyword>
<evidence type="ECO:0000259" key="8">
    <source>
        <dbReference type="Pfam" id="PF25954"/>
    </source>
</evidence>
<feature type="domain" description="CusB-like beta-barrel" evidence="8">
    <location>
        <begin position="260"/>
        <end position="331"/>
    </location>
</feature>
<dbReference type="InterPro" id="IPR050465">
    <property type="entry name" value="UPF0194_transport"/>
</dbReference>
<evidence type="ECO:0000259" key="6">
    <source>
        <dbReference type="Pfam" id="PF25876"/>
    </source>
</evidence>
<evidence type="ECO:0000256" key="5">
    <source>
        <dbReference type="SAM" id="Phobius"/>
    </source>
</evidence>
<reference evidence="9" key="1">
    <citation type="submission" date="2022-06" db="EMBL/GenBank/DDBJ databases">
        <title>Akkermansia biwalacus sp. nov., an anaerobic mucin-degrading bacterium isolated from human intestine.</title>
        <authorList>
            <person name="Kobayashi Y."/>
            <person name="Inoue S."/>
            <person name="Kawahara T."/>
            <person name="Kohda N."/>
        </authorList>
    </citation>
    <scope>NUCLEOTIDE SEQUENCE</scope>
    <source>
        <strain evidence="9">WON2089</strain>
    </source>
</reference>
<organism evidence="9 10">
    <name type="scientific">Akkermansia biwaensis</name>
    <dbReference type="NCBI Taxonomy" id="2946555"/>
    <lineage>
        <taxon>Bacteria</taxon>
        <taxon>Pseudomonadati</taxon>
        <taxon>Verrucomicrobiota</taxon>
        <taxon>Verrucomicrobiia</taxon>
        <taxon>Verrucomicrobiales</taxon>
        <taxon>Akkermansiaceae</taxon>
        <taxon>Akkermansia</taxon>
    </lineage>
</organism>
<evidence type="ECO:0000256" key="4">
    <source>
        <dbReference type="SAM" id="MobiDB-lite"/>
    </source>
</evidence>
<comment type="subcellular location">
    <subcellularLocation>
        <location evidence="1">Cell envelope</location>
    </subcellularLocation>
</comment>
<dbReference type="PANTHER" id="PTHR32347:SF14">
    <property type="entry name" value="EFFLUX SYSTEM COMPONENT YKNX-RELATED"/>
    <property type="match status" value="1"/>
</dbReference>
<dbReference type="Pfam" id="PF25876">
    <property type="entry name" value="HH_MFP_RND"/>
    <property type="match status" value="1"/>
</dbReference>
<gene>
    <name evidence="9" type="ORF">Abiwalacus_18260</name>
</gene>
<feature type="compositionally biased region" description="Polar residues" evidence="4">
    <location>
        <begin position="428"/>
        <end position="441"/>
    </location>
</feature>
<keyword evidence="5" id="KW-0472">Membrane</keyword>
<keyword evidence="5" id="KW-0812">Transmembrane</keyword>
<evidence type="ECO:0000256" key="2">
    <source>
        <dbReference type="ARBA" id="ARBA00023054"/>
    </source>
</evidence>
<dbReference type="InterPro" id="IPR058792">
    <property type="entry name" value="Beta-barrel_RND_2"/>
</dbReference>